<evidence type="ECO:0000313" key="1">
    <source>
        <dbReference type="EMBL" id="MDJ1642738.1"/>
    </source>
</evidence>
<keyword evidence="2" id="KW-1185">Reference proteome</keyword>
<dbReference type="EMBL" id="JARWAF010000009">
    <property type="protein sequence ID" value="MDJ1642738.1"/>
    <property type="molecule type" value="Genomic_DNA"/>
</dbReference>
<dbReference type="Proteomes" id="UP001237194">
    <property type="component" value="Unassembled WGS sequence"/>
</dbReference>
<name>A0ABT7DB08_9ACTN</name>
<evidence type="ECO:0000313" key="2">
    <source>
        <dbReference type="Proteomes" id="UP001237194"/>
    </source>
</evidence>
<reference evidence="1 2" key="1">
    <citation type="submission" date="2023-04" db="EMBL/GenBank/DDBJ databases">
        <title>A novel species of the genus Streptomyces: Streptomyces pakalii sp. nov. isolated from a Mexican soil jungle.</title>
        <authorList>
            <person name="Chavez-Hernandez M.A."/>
            <person name="Ortiz-Alvarez J."/>
            <person name="Villa-Tanaca L."/>
            <person name="Hernandez-Rodriguez C."/>
        </authorList>
    </citation>
    <scope>NUCLEOTIDE SEQUENCE [LARGE SCALE GENOMIC DNA]</scope>
    <source>
        <strain evidence="1 2">ENCB-J15</strain>
    </source>
</reference>
<comment type="caution">
    <text evidence="1">The sequence shown here is derived from an EMBL/GenBank/DDBJ whole genome shotgun (WGS) entry which is preliminary data.</text>
</comment>
<accession>A0ABT7DB08</accession>
<dbReference type="RefSeq" id="WP_283897221.1">
    <property type="nucleotide sequence ID" value="NZ_JARWAF010000009.1"/>
</dbReference>
<sequence>MLGLDGATTVRGAFTVPLQFHGPAAKGGFDSLTAEVSYDRGTTWRKAPVTPAPSGKKGRVLTLDHPEKAGSVSLRATLKAKDGTAFTTTVRDAYLLK</sequence>
<proteinExistence type="predicted"/>
<organism evidence="1 2">
    <name type="scientific">Streptomyces pakalii</name>
    <dbReference type="NCBI Taxonomy" id="3036494"/>
    <lineage>
        <taxon>Bacteria</taxon>
        <taxon>Bacillati</taxon>
        <taxon>Actinomycetota</taxon>
        <taxon>Actinomycetes</taxon>
        <taxon>Kitasatosporales</taxon>
        <taxon>Streptomycetaceae</taxon>
        <taxon>Streptomyces</taxon>
    </lineage>
</organism>
<gene>
    <name evidence="1" type="ORF">P5W92_20350</name>
</gene>
<protein>
    <submittedName>
        <fullName evidence="1">Uncharacterized protein</fullName>
    </submittedName>
</protein>